<sequence>MNCHQSATKTSLHIASRRRKRRHIRATVMGVECAMVHYILVHGMCHGAWCWYQLATLLRSAGHRVTVLDLAASGINPKRLVELRRFADYSEPLMEAMASIPSDEKVVLVGHSLGGFNLALAMEKFPEKITVAVFASAWMPSISTPMSVFMHEYSRRNPPGPMDSKIIVNEDPENPFTSFLFGPKYMATTMYQLSPPEDLTLATLLGRPGRQFLDEITSEDMITEKNYGSVSRVFIVSKEDRSLMADFQYWMTERSPGVVVKEIEGADHMVMLSKPKELCSLLPEIAKNIEFYVHMA</sequence>
<dbReference type="RefSeq" id="XP_029119689.1">
    <property type="nucleotide sequence ID" value="XM_029263856.1"/>
</dbReference>
<dbReference type="AlphaFoldDB" id="A0A8N4F2G9"/>
<dbReference type="InterPro" id="IPR000073">
    <property type="entry name" value="AB_hydrolase_1"/>
</dbReference>
<dbReference type="GO" id="GO:0080031">
    <property type="term" value="F:methyl salicylate esterase activity"/>
    <property type="evidence" value="ECO:0007669"/>
    <property type="project" value="TreeGrafter"/>
</dbReference>
<reference evidence="3" key="1">
    <citation type="submission" date="2025-08" db="UniProtKB">
        <authorList>
            <consortium name="RefSeq"/>
        </authorList>
    </citation>
    <scope>IDENTIFICATION</scope>
</reference>
<evidence type="ECO:0000313" key="3">
    <source>
        <dbReference type="RefSeq" id="XP_029119689.1"/>
    </source>
</evidence>
<evidence type="ECO:0000259" key="1">
    <source>
        <dbReference type="Pfam" id="PF12697"/>
    </source>
</evidence>
<dbReference type="GO" id="GO:0080030">
    <property type="term" value="F:methyl indole-3-acetate esterase activity"/>
    <property type="evidence" value="ECO:0007669"/>
    <property type="project" value="TreeGrafter"/>
</dbReference>
<protein>
    <submittedName>
        <fullName evidence="3">Probable esterase PIR7A isoform X1</fullName>
    </submittedName>
</protein>
<evidence type="ECO:0000313" key="2">
    <source>
        <dbReference type="Proteomes" id="UP000504607"/>
    </source>
</evidence>
<organism evidence="2 3">
    <name type="scientific">Elaeis guineensis var. tenera</name>
    <name type="common">Oil palm</name>
    <dbReference type="NCBI Taxonomy" id="51953"/>
    <lineage>
        <taxon>Eukaryota</taxon>
        <taxon>Viridiplantae</taxon>
        <taxon>Streptophyta</taxon>
        <taxon>Embryophyta</taxon>
        <taxon>Tracheophyta</taxon>
        <taxon>Spermatophyta</taxon>
        <taxon>Magnoliopsida</taxon>
        <taxon>Liliopsida</taxon>
        <taxon>Arecaceae</taxon>
        <taxon>Arecoideae</taxon>
        <taxon>Cocoseae</taxon>
        <taxon>Elaeidinae</taxon>
        <taxon>Elaeis</taxon>
    </lineage>
</organism>
<dbReference type="PANTHER" id="PTHR10992:SF943">
    <property type="entry name" value="METHYLESTERASE 10"/>
    <property type="match status" value="1"/>
</dbReference>
<dbReference type="KEGG" id="egu:105042561"/>
<dbReference type="FunFam" id="3.40.50.1820:FF:000051">
    <property type="entry name" value="(S)-hydroxynitrile lyase"/>
    <property type="match status" value="1"/>
</dbReference>
<feature type="domain" description="AB hydrolase-1" evidence="1">
    <location>
        <begin position="39"/>
        <end position="279"/>
    </location>
</feature>
<dbReference type="Gene3D" id="3.40.50.1820">
    <property type="entry name" value="alpha/beta hydrolase"/>
    <property type="match status" value="1"/>
</dbReference>
<dbReference type="OrthoDB" id="408373at2759"/>
<dbReference type="Pfam" id="PF12697">
    <property type="entry name" value="Abhydrolase_6"/>
    <property type="match status" value="1"/>
</dbReference>
<dbReference type="PANTHER" id="PTHR10992">
    <property type="entry name" value="METHYLESTERASE FAMILY MEMBER"/>
    <property type="match status" value="1"/>
</dbReference>
<proteinExistence type="predicted"/>
<dbReference type="SUPFAM" id="SSF53474">
    <property type="entry name" value="alpha/beta-Hydrolases"/>
    <property type="match status" value="1"/>
</dbReference>
<name>A0A8N4F2G9_ELAGV</name>
<keyword evidence="2" id="KW-1185">Reference proteome</keyword>
<dbReference type="Proteomes" id="UP000504607">
    <property type="component" value="Chromosome 4"/>
</dbReference>
<dbReference type="GO" id="GO:0009696">
    <property type="term" value="P:salicylic acid metabolic process"/>
    <property type="evidence" value="ECO:0007669"/>
    <property type="project" value="TreeGrafter"/>
</dbReference>
<dbReference type="GeneID" id="105042561"/>
<dbReference type="GO" id="GO:0080032">
    <property type="term" value="F:methyl jasmonate esterase activity"/>
    <property type="evidence" value="ECO:0007669"/>
    <property type="project" value="TreeGrafter"/>
</dbReference>
<gene>
    <name evidence="3" type="primary">LOC105042561</name>
</gene>
<dbReference type="GO" id="GO:0009694">
    <property type="term" value="P:jasmonic acid metabolic process"/>
    <property type="evidence" value="ECO:0007669"/>
    <property type="project" value="TreeGrafter"/>
</dbReference>
<dbReference type="InterPro" id="IPR029058">
    <property type="entry name" value="AB_hydrolase_fold"/>
</dbReference>
<accession>A0A8N4F2G9</accession>
<dbReference type="InterPro" id="IPR045889">
    <property type="entry name" value="MES/HNL"/>
</dbReference>